<dbReference type="Gene3D" id="1.10.3720.10">
    <property type="entry name" value="MetI-like"/>
    <property type="match status" value="1"/>
</dbReference>
<evidence type="ECO:0000259" key="8">
    <source>
        <dbReference type="PROSITE" id="PS50928"/>
    </source>
</evidence>
<protein>
    <submittedName>
        <fullName evidence="9">Peptide/nickel transport system permease protein</fullName>
    </submittedName>
</protein>
<evidence type="ECO:0000256" key="3">
    <source>
        <dbReference type="ARBA" id="ARBA00022475"/>
    </source>
</evidence>
<dbReference type="Proteomes" id="UP000199088">
    <property type="component" value="Unassembled WGS sequence"/>
</dbReference>
<evidence type="ECO:0000313" key="9">
    <source>
        <dbReference type="EMBL" id="SDP20764.1"/>
    </source>
</evidence>
<sequence length="313" mass="32485">MVPKLLARWLVRSTLLVLLVSALTFVLVSLTPGDPARTILGQSATQEQYEALRLQMGLDEPLLTRYGSWLADALHGDLGASLFSGEAVTSLIGQRLGVTLTLIVGGVLAAGLLGVALGVVSARSTGVLARVVDVASLVGSAIPPFWLGLVLSAVFAVGLRLVPVVGYTSPAVDPAAWFLSILLPVATLALAGTAIVAKQTRDAMRDELGKDYVLVLRSHGATEWTVQIKHALRNAGVPVVTVLGVLLIGLLGGTVLVESVFSLPGLGGLAVTSTLRHDLPVIQGVTVLFAVVVVAVNLLVDLVNAWINPKVSA</sequence>
<keyword evidence="10" id="KW-1185">Reference proteome</keyword>
<evidence type="ECO:0000256" key="2">
    <source>
        <dbReference type="ARBA" id="ARBA00022448"/>
    </source>
</evidence>
<dbReference type="GO" id="GO:0055085">
    <property type="term" value="P:transmembrane transport"/>
    <property type="evidence" value="ECO:0007669"/>
    <property type="project" value="InterPro"/>
</dbReference>
<dbReference type="PANTHER" id="PTHR43163:SF6">
    <property type="entry name" value="DIPEPTIDE TRANSPORT SYSTEM PERMEASE PROTEIN DPPB-RELATED"/>
    <property type="match status" value="1"/>
</dbReference>
<evidence type="ECO:0000256" key="7">
    <source>
        <dbReference type="RuleBase" id="RU363032"/>
    </source>
</evidence>
<dbReference type="InterPro" id="IPR045621">
    <property type="entry name" value="BPD_transp_1_N"/>
</dbReference>
<dbReference type="EMBL" id="FNIR01000011">
    <property type="protein sequence ID" value="SDP20764.1"/>
    <property type="molecule type" value="Genomic_DNA"/>
</dbReference>
<reference evidence="10" key="1">
    <citation type="submission" date="2016-10" db="EMBL/GenBank/DDBJ databases">
        <authorList>
            <person name="Varghese N."/>
            <person name="Submissions S."/>
        </authorList>
    </citation>
    <scope>NUCLEOTIDE SEQUENCE [LARGE SCALE GENOMIC DNA]</scope>
    <source>
        <strain evidence="10">DSM 45843</strain>
    </source>
</reference>
<dbReference type="PANTHER" id="PTHR43163">
    <property type="entry name" value="DIPEPTIDE TRANSPORT SYSTEM PERMEASE PROTEIN DPPB-RELATED"/>
    <property type="match status" value="1"/>
</dbReference>
<gene>
    <name evidence="9" type="ORF">SAMN05660199_03353</name>
</gene>
<feature type="transmembrane region" description="Helical" evidence="7">
    <location>
        <begin position="237"/>
        <end position="261"/>
    </location>
</feature>
<keyword evidence="5 7" id="KW-1133">Transmembrane helix</keyword>
<comment type="similarity">
    <text evidence="7">Belongs to the binding-protein-dependent transport system permease family.</text>
</comment>
<keyword evidence="6 7" id="KW-0472">Membrane</keyword>
<evidence type="ECO:0000256" key="5">
    <source>
        <dbReference type="ARBA" id="ARBA00022989"/>
    </source>
</evidence>
<evidence type="ECO:0000313" key="10">
    <source>
        <dbReference type="Proteomes" id="UP000199088"/>
    </source>
</evidence>
<feature type="transmembrane region" description="Helical" evidence="7">
    <location>
        <begin position="134"/>
        <end position="155"/>
    </location>
</feature>
<dbReference type="Pfam" id="PF00528">
    <property type="entry name" value="BPD_transp_1"/>
    <property type="match status" value="1"/>
</dbReference>
<keyword evidence="3" id="KW-1003">Cell membrane</keyword>
<dbReference type="OrthoDB" id="9778910at2"/>
<feature type="transmembrane region" description="Helical" evidence="7">
    <location>
        <begin position="175"/>
        <end position="197"/>
    </location>
</feature>
<feature type="domain" description="ABC transmembrane type-1" evidence="8">
    <location>
        <begin position="96"/>
        <end position="300"/>
    </location>
</feature>
<name>A0A1H0QTY7_9ACTN</name>
<keyword evidence="2 7" id="KW-0813">Transport</keyword>
<proteinExistence type="inferred from homology"/>
<evidence type="ECO:0000256" key="1">
    <source>
        <dbReference type="ARBA" id="ARBA00004651"/>
    </source>
</evidence>
<comment type="subcellular location">
    <subcellularLocation>
        <location evidence="1 7">Cell membrane</location>
        <topology evidence="1 7">Multi-pass membrane protein</topology>
    </subcellularLocation>
</comment>
<dbReference type="Pfam" id="PF19300">
    <property type="entry name" value="BPD_transp_1_N"/>
    <property type="match status" value="1"/>
</dbReference>
<feature type="transmembrane region" description="Helical" evidence="7">
    <location>
        <begin position="281"/>
        <end position="300"/>
    </location>
</feature>
<evidence type="ECO:0000256" key="4">
    <source>
        <dbReference type="ARBA" id="ARBA00022692"/>
    </source>
</evidence>
<keyword evidence="4 7" id="KW-0812">Transmembrane</keyword>
<dbReference type="GO" id="GO:0005886">
    <property type="term" value="C:plasma membrane"/>
    <property type="evidence" value="ECO:0007669"/>
    <property type="project" value="UniProtKB-SubCell"/>
</dbReference>
<dbReference type="CDD" id="cd06261">
    <property type="entry name" value="TM_PBP2"/>
    <property type="match status" value="1"/>
</dbReference>
<dbReference type="SUPFAM" id="SSF161098">
    <property type="entry name" value="MetI-like"/>
    <property type="match status" value="1"/>
</dbReference>
<feature type="transmembrane region" description="Helical" evidence="7">
    <location>
        <begin position="100"/>
        <end position="122"/>
    </location>
</feature>
<dbReference type="PROSITE" id="PS50928">
    <property type="entry name" value="ABC_TM1"/>
    <property type="match status" value="1"/>
</dbReference>
<dbReference type="STRING" id="1052260.SAMN05660199_03353"/>
<organism evidence="9 10">
    <name type="scientific">Klenkia soli</name>
    <dbReference type="NCBI Taxonomy" id="1052260"/>
    <lineage>
        <taxon>Bacteria</taxon>
        <taxon>Bacillati</taxon>
        <taxon>Actinomycetota</taxon>
        <taxon>Actinomycetes</taxon>
        <taxon>Geodermatophilales</taxon>
        <taxon>Geodermatophilaceae</taxon>
        <taxon>Klenkia</taxon>
    </lineage>
</organism>
<dbReference type="InterPro" id="IPR035906">
    <property type="entry name" value="MetI-like_sf"/>
</dbReference>
<dbReference type="InterPro" id="IPR000515">
    <property type="entry name" value="MetI-like"/>
</dbReference>
<accession>A0A1H0QTY7</accession>
<dbReference type="AlphaFoldDB" id="A0A1H0QTY7"/>
<evidence type="ECO:0000256" key="6">
    <source>
        <dbReference type="ARBA" id="ARBA00023136"/>
    </source>
</evidence>